<organism evidence="1 2">
    <name type="scientific">Musa troglodytarum</name>
    <name type="common">fe'i banana</name>
    <dbReference type="NCBI Taxonomy" id="320322"/>
    <lineage>
        <taxon>Eukaryota</taxon>
        <taxon>Viridiplantae</taxon>
        <taxon>Streptophyta</taxon>
        <taxon>Embryophyta</taxon>
        <taxon>Tracheophyta</taxon>
        <taxon>Spermatophyta</taxon>
        <taxon>Magnoliopsida</taxon>
        <taxon>Liliopsida</taxon>
        <taxon>Zingiberales</taxon>
        <taxon>Musaceae</taxon>
        <taxon>Musa</taxon>
    </lineage>
</organism>
<dbReference type="Proteomes" id="UP001055439">
    <property type="component" value="Chromosome 6"/>
</dbReference>
<accession>A0A9E7GIF1</accession>
<evidence type="ECO:0000313" key="2">
    <source>
        <dbReference type="Proteomes" id="UP001055439"/>
    </source>
</evidence>
<proteinExistence type="predicted"/>
<reference evidence="1" key="1">
    <citation type="submission" date="2022-05" db="EMBL/GenBank/DDBJ databases">
        <title>The Musa troglodytarum L. genome provides insights into the mechanism of non-climacteric behaviour and enrichment of carotenoids.</title>
        <authorList>
            <person name="Wang J."/>
        </authorList>
    </citation>
    <scope>NUCLEOTIDE SEQUENCE</scope>
    <source>
        <tissue evidence="1">Leaf</tissue>
    </source>
</reference>
<gene>
    <name evidence="1" type="ORF">MUK42_23639</name>
</gene>
<evidence type="ECO:0000313" key="1">
    <source>
        <dbReference type="EMBL" id="URE13603.1"/>
    </source>
</evidence>
<dbReference type="AlphaFoldDB" id="A0A9E7GIF1"/>
<name>A0A9E7GIF1_9LILI</name>
<keyword evidence="2" id="KW-1185">Reference proteome</keyword>
<sequence>MKHYIPSKLCGTFFLTLECERSRPSHLDSSSGSSIPLTLTQTNMAGSEMTGEDTIGTCGTTNRSAAGTSYCLISERWDGQVEWAGWQKYCP</sequence>
<dbReference type="EMBL" id="CP097508">
    <property type="protein sequence ID" value="URE13603.1"/>
    <property type="molecule type" value="Genomic_DNA"/>
</dbReference>
<protein>
    <submittedName>
        <fullName evidence="1">Uncharacterized protein</fullName>
    </submittedName>
</protein>